<dbReference type="RefSeq" id="WP_011714165.1">
    <property type="nucleotide sequence ID" value="NC_008576.1"/>
</dbReference>
<dbReference type="STRING" id="156889.Mmc1_2546"/>
<dbReference type="Pfam" id="PF01695">
    <property type="entry name" value="IstB_IS21"/>
    <property type="match status" value="1"/>
</dbReference>
<protein>
    <submittedName>
        <fullName evidence="2">IstB-like ATP-binding protein</fullName>
    </submittedName>
</protein>
<dbReference type="AlphaFoldDB" id="A0LAQ3"/>
<proteinExistence type="predicted"/>
<dbReference type="EMBL" id="CP000471">
    <property type="protein sequence ID" value="ABK45046.1"/>
    <property type="molecule type" value="Genomic_DNA"/>
</dbReference>
<dbReference type="InterPro" id="IPR002611">
    <property type="entry name" value="IstB_ATP-bd"/>
</dbReference>
<keyword evidence="3" id="KW-1185">Reference proteome</keyword>
<keyword evidence="2" id="KW-0547">Nucleotide-binding</keyword>
<gene>
    <name evidence="2" type="ordered locus">Mmc1_2546</name>
</gene>
<dbReference type="HOGENOM" id="CLU_2382703_0_0_5"/>
<sequence length="94" mass="10654">MRRHELIDGLKRLKLHGMVAAFDEVVVVDERRNRTIHEILGALIEAEQVERKVRSIHDQMSVAKFPSQKNLDSFDSTASSANEGRIRTLQISAS</sequence>
<dbReference type="eggNOG" id="COG1484">
    <property type="taxonomic scope" value="Bacteria"/>
</dbReference>
<accession>A0LAQ3</accession>
<organism evidence="2 3">
    <name type="scientific">Magnetococcus marinus (strain ATCC BAA-1437 / JCM 17883 / MC-1)</name>
    <dbReference type="NCBI Taxonomy" id="156889"/>
    <lineage>
        <taxon>Bacteria</taxon>
        <taxon>Pseudomonadati</taxon>
        <taxon>Pseudomonadota</taxon>
        <taxon>Magnetococcia</taxon>
        <taxon>Magnetococcales</taxon>
        <taxon>Magnetococcaceae</taxon>
        <taxon>Magnetococcus</taxon>
    </lineage>
</organism>
<evidence type="ECO:0000313" key="2">
    <source>
        <dbReference type="EMBL" id="ABK45046.1"/>
    </source>
</evidence>
<evidence type="ECO:0000313" key="3">
    <source>
        <dbReference type="Proteomes" id="UP000002586"/>
    </source>
</evidence>
<evidence type="ECO:0000259" key="1">
    <source>
        <dbReference type="Pfam" id="PF01695"/>
    </source>
</evidence>
<feature type="domain" description="IstB-like ATP-binding" evidence="1">
    <location>
        <begin position="10"/>
        <end position="90"/>
    </location>
</feature>
<keyword evidence="2" id="KW-0067">ATP-binding</keyword>
<dbReference type="GO" id="GO:0005524">
    <property type="term" value="F:ATP binding"/>
    <property type="evidence" value="ECO:0007669"/>
    <property type="project" value="UniProtKB-KW"/>
</dbReference>
<reference evidence="2 3" key="2">
    <citation type="journal article" date="2012" name="Int. J. Syst. Evol. Microbiol.">
        <title>Magnetococcus marinus gen. nov., sp. nov., a marine, magnetotactic bacterium that represents a novel lineage (Magnetococcaceae fam. nov.; Magnetococcales ord. nov.) at the base of the Alphaproteobacteria.</title>
        <authorList>
            <person name="Bazylinski D.A."/>
            <person name="Williams T.J."/>
            <person name="Lefevre C.T."/>
            <person name="Berg R.J."/>
            <person name="Zhang C.L."/>
            <person name="Bowser S.S."/>
            <person name="Dean A.J."/>
            <person name="Beveridge T.J."/>
        </authorList>
    </citation>
    <scope>NUCLEOTIDE SEQUENCE [LARGE SCALE GENOMIC DNA]</scope>
    <source>
        <strain evidence="3">ATCC BAA-1437 / JCM 17883 / MC-1</strain>
    </source>
</reference>
<reference evidence="3" key="1">
    <citation type="journal article" date="2009" name="Appl. Environ. Microbiol.">
        <title>Complete genome sequence of the chemolithoautotrophic marine magnetotactic coccus strain MC-1.</title>
        <authorList>
            <person name="Schubbe S."/>
            <person name="Williams T.J."/>
            <person name="Xie G."/>
            <person name="Kiss H.E."/>
            <person name="Brettin T.S."/>
            <person name="Martinez D."/>
            <person name="Ross C.A."/>
            <person name="Schuler D."/>
            <person name="Cox B.L."/>
            <person name="Nealson K.H."/>
            <person name="Bazylinski D.A."/>
        </authorList>
    </citation>
    <scope>NUCLEOTIDE SEQUENCE [LARGE SCALE GENOMIC DNA]</scope>
    <source>
        <strain evidence="3">ATCC BAA-1437 / JCM 17883 / MC-1</strain>
    </source>
</reference>
<name>A0LAQ3_MAGMM</name>
<dbReference type="KEGG" id="mgm:Mmc1_2546"/>
<dbReference type="Proteomes" id="UP000002586">
    <property type="component" value="Chromosome"/>
</dbReference>